<evidence type="ECO:0000313" key="2">
    <source>
        <dbReference type="EMBL" id="KHN89062.1"/>
    </source>
</evidence>
<keyword evidence="1" id="KW-1133">Transmembrane helix</keyword>
<keyword evidence="1" id="KW-0472">Membrane</keyword>
<name>A0A0B2W664_TOXCA</name>
<dbReference type="AlphaFoldDB" id="A0A0B2W664"/>
<reference evidence="2 3" key="1">
    <citation type="submission" date="2014-11" db="EMBL/GenBank/DDBJ databases">
        <title>Genetic blueprint of the zoonotic pathogen Toxocara canis.</title>
        <authorList>
            <person name="Zhu X.-Q."/>
            <person name="Korhonen P.K."/>
            <person name="Cai H."/>
            <person name="Young N.D."/>
            <person name="Nejsum P."/>
            <person name="von Samson-Himmelstjerna G."/>
            <person name="Boag P.R."/>
            <person name="Tan P."/>
            <person name="Li Q."/>
            <person name="Min J."/>
            <person name="Yang Y."/>
            <person name="Wang X."/>
            <person name="Fang X."/>
            <person name="Hall R.S."/>
            <person name="Hofmann A."/>
            <person name="Sternberg P.W."/>
            <person name="Jex A.R."/>
            <person name="Gasser R.B."/>
        </authorList>
    </citation>
    <scope>NUCLEOTIDE SEQUENCE [LARGE SCALE GENOMIC DNA]</scope>
    <source>
        <strain evidence="2">PN_DK_2014</strain>
    </source>
</reference>
<dbReference type="EMBL" id="JPKZ01000075">
    <property type="protein sequence ID" value="KHN89062.1"/>
    <property type="molecule type" value="Genomic_DNA"/>
</dbReference>
<keyword evidence="1" id="KW-0812">Transmembrane</keyword>
<evidence type="ECO:0000313" key="3">
    <source>
        <dbReference type="Proteomes" id="UP000031036"/>
    </source>
</evidence>
<feature type="transmembrane region" description="Helical" evidence="1">
    <location>
        <begin position="74"/>
        <end position="90"/>
    </location>
</feature>
<feature type="non-terminal residue" evidence="2">
    <location>
        <position position="187"/>
    </location>
</feature>
<sequence length="187" mass="21669">MNLSAEFHVTQSWLRNAAFRRKVPCFEFPLCIAAETRIRGSSVLLMTQLCMLTLQCMFRIACSYFGSRQRATACFTYVIIGCCIIAKSWIFPATVYSVASGHAVMLFALSWLPRRFQSRSRVFGRSEGWRTYSLWQGELCNCHRDRAYRCSQRPENKTAKRLIPSVTFDALCVRCYYSLNLEFCRKS</sequence>
<evidence type="ECO:0000256" key="1">
    <source>
        <dbReference type="SAM" id="Phobius"/>
    </source>
</evidence>
<accession>A0A0B2W664</accession>
<keyword evidence="3" id="KW-1185">Reference proteome</keyword>
<gene>
    <name evidence="2" type="ORF">Tcan_00640</name>
</gene>
<organism evidence="2 3">
    <name type="scientific">Toxocara canis</name>
    <name type="common">Canine roundworm</name>
    <dbReference type="NCBI Taxonomy" id="6265"/>
    <lineage>
        <taxon>Eukaryota</taxon>
        <taxon>Metazoa</taxon>
        <taxon>Ecdysozoa</taxon>
        <taxon>Nematoda</taxon>
        <taxon>Chromadorea</taxon>
        <taxon>Rhabditida</taxon>
        <taxon>Spirurina</taxon>
        <taxon>Ascaridomorpha</taxon>
        <taxon>Ascaridoidea</taxon>
        <taxon>Toxocaridae</taxon>
        <taxon>Toxocara</taxon>
    </lineage>
</organism>
<dbReference type="Proteomes" id="UP000031036">
    <property type="component" value="Unassembled WGS sequence"/>
</dbReference>
<proteinExistence type="predicted"/>
<comment type="caution">
    <text evidence="2">The sequence shown here is derived from an EMBL/GenBank/DDBJ whole genome shotgun (WGS) entry which is preliminary data.</text>
</comment>
<protein>
    <submittedName>
        <fullName evidence="2">Uncharacterized protein</fullName>
    </submittedName>
</protein>